<gene>
    <name evidence="5" type="ORF">METZ01_LOCUS319132</name>
</gene>
<dbReference type="Pfam" id="PF01329">
    <property type="entry name" value="Pterin_4a"/>
    <property type="match status" value="1"/>
</dbReference>
<dbReference type="InterPro" id="IPR036428">
    <property type="entry name" value="PCD_sf"/>
</dbReference>
<comment type="catalytic activity">
    <reaction evidence="1">
        <text>(4aS,6R)-4a-hydroxy-L-erythro-5,6,7,8-tetrahydrobiopterin = (6R)-L-erythro-6,7-dihydrobiopterin + H2O</text>
        <dbReference type="Rhea" id="RHEA:11920"/>
        <dbReference type="ChEBI" id="CHEBI:15377"/>
        <dbReference type="ChEBI" id="CHEBI:15642"/>
        <dbReference type="ChEBI" id="CHEBI:43120"/>
        <dbReference type="EC" id="4.2.1.96"/>
    </reaction>
</comment>
<proteinExistence type="inferred from homology"/>
<evidence type="ECO:0000256" key="4">
    <source>
        <dbReference type="ARBA" id="ARBA00023239"/>
    </source>
</evidence>
<keyword evidence="4" id="KW-0456">Lyase</keyword>
<dbReference type="SUPFAM" id="SSF55248">
    <property type="entry name" value="PCD-like"/>
    <property type="match status" value="1"/>
</dbReference>
<dbReference type="GO" id="GO:0006729">
    <property type="term" value="P:tetrahydrobiopterin biosynthetic process"/>
    <property type="evidence" value="ECO:0007669"/>
    <property type="project" value="InterPro"/>
</dbReference>
<dbReference type="AlphaFoldDB" id="A0A382P0K2"/>
<dbReference type="PANTHER" id="PTHR12599:SF0">
    <property type="entry name" value="PTERIN-4-ALPHA-CARBINOLAMINE DEHYDRATASE"/>
    <property type="match status" value="1"/>
</dbReference>
<accession>A0A382P0K2</accession>
<dbReference type="EC" id="4.2.1.96" evidence="3"/>
<evidence type="ECO:0000256" key="2">
    <source>
        <dbReference type="ARBA" id="ARBA00006472"/>
    </source>
</evidence>
<dbReference type="EMBL" id="UINC01103700">
    <property type="protein sequence ID" value="SVC66278.1"/>
    <property type="molecule type" value="Genomic_DNA"/>
</dbReference>
<evidence type="ECO:0000256" key="3">
    <source>
        <dbReference type="ARBA" id="ARBA00013252"/>
    </source>
</evidence>
<comment type="similarity">
    <text evidence="2">Belongs to the pterin-4-alpha-carbinolamine dehydratase family.</text>
</comment>
<name>A0A382P0K2_9ZZZZ</name>
<organism evidence="5">
    <name type="scientific">marine metagenome</name>
    <dbReference type="NCBI Taxonomy" id="408172"/>
    <lineage>
        <taxon>unclassified sequences</taxon>
        <taxon>metagenomes</taxon>
        <taxon>ecological metagenomes</taxon>
    </lineage>
</organism>
<dbReference type="InterPro" id="IPR001533">
    <property type="entry name" value="Pterin_deHydtase"/>
</dbReference>
<dbReference type="PANTHER" id="PTHR12599">
    <property type="entry name" value="PTERIN-4-ALPHA-CARBINOLAMINE DEHYDRATASE"/>
    <property type="match status" value="1"/>
</dbReference>
<dbReference type="CDD" id="cd00488">
    <property type="entry name" value="PCD_DCoH"/>
    <property type="match status" value="1"/>
</dbReference>
<dbReference type="GO" id="GO:0008124">
    <property type="term" value="F:4-alpha-hydroxytetrahydrobiopterin dehydratase activity"/>
    <property type="evidence" value="ECO:0007669"/>
    <property type="project" value="UniProtKB-EC"/>
</dbReference>
<evidence type="ECO:0000256" key="1">
    <source>
        <dbReference type="ARBA" id="ARBA00001554"/>
    </source>
</evidence>
<evidence type="ECO:0000313" key="5">
    <source>
        <dbReference type="EMBL" id="SVC66278.1"/>
    </source>
</evidence>
<protein>
    <recommendedName>
        <fullName evidence="3">4a-hydroxytetrahydrobiopterin dehydratase</fullName>
        <ecNumber evidence="3">4.2.1.96</ecNumber>
    </recommendedName>
</protein>
<dbReference type="Gene3D" id="3.30.1360.20">
    <property type="entry name" value="Transcriptional coactivator/pterin dehydratase"/>
    <property type="match status" value="1"/>
</dbReference>
<sequence length="91" mass="10083">MLISPDEIRKSLSVSGWEYSNGHISKSYKFESYMDGIGFVRKIAGLAERNNHHPDIKIGWCKVEISITSHEMSGVTTKCVNLATGIDLILG</sequence>
<dbReference type="NCBIfam" id="NF002017">
    <property type="entry name" value="PRK00823.1-2"/>
    <property type="match status" value="1"/>
</dbReference>
<reference evidence="5" key="1">
    <citation type="submission" date="2018-05" db="EMBL/GenBank/DDBJ databases">
        <authorList>
            <person name="Lanie J.A."/>
            <person name="Ng W.-L."/>
            <person name="Kazmierczak K.M."/>
            <person name="Andrzejewski T.M."/>
            <person name="Davidsen T.M."/>
            <person name="Wayne K.J."/>
            <person name="Tettelin H."/>
            <person name="Glass J.I."/>
            <person name="Rusch D."/>
            <person name="Podicherti R."/>
            <person name="Tsui H.-C.T."/>
            <person name="Winkler M.E."/>
        </authorList>
    </citation>
    <scope>NUCLEOTIDE SEQUENCE</scope>
</reference>